<dbReference type="SUPFAM" id="SSF82679">
    <property type="entry name" value="N-utilization substance G protein NusG, N-terminal domain"/>
    <property type="match status" value="1"/>
</dbReference>
<evidence type="ECO:0000259" key="2">
    <source>
        <dbReference type="Pfam" id="PF02357"/>
    </source>
</evidence>
<dbReference type="AlphaFoldDB" id="A0A7J4XFC4"/>
<dbReference type="Proteomes" id="UP000422221">
    <property type="component" value="Unassembled WGS sequence"/>
</dbReference>
<dbReference type="EMBL" id="VWMK01000018">
    <property type="protein sequence ID" value="KAA3760892.1"/>
    <property type="molecule type" value="Genomic_DNA"/>
</dbReference>
<dbReference type="Gene3D" id="3.30.70.940">
    <property type="entry name" value="NusG, N-terminal domain"/>
    <property type="match status" value="1"/>
</dbReference>
<name>A0A7J4XFC4_9BACE</name>
<dbReference type="InterPro" id="IPR036735">
    <property type="entry name" value="NGN_dom_sf"/>
</dbReference>
<dbReference type="RefSeq" id="WP_007481549.1">
    <property type="nucleotide sequence ID" value="NZ_CAXSTI010000023.1"/>
</dbReference>
<dbReference type="InterPro" id="IPR006645">
    <property type="entry name" value="NGN-like_dom"/>
</dbReference>
<dbReference type="CDD" id="cd09895">
    <property type="entry name" value="NGN_SP_UpxY"/>
    <property type="match status" value="1"/>
</dbReference>
<dbReference type="GO" id="GO:0006354">
    <property type="term" value="P:DNA-templated transcription elongation"/>
    <property type="evidence" value="ECO:0007669"/>
    <property type="project" value="InterPro"/>
</dbReference>
<evidence type="ECO:0000313" key="4">
    <source>
        <dbReference type="Proteomes" id="UP000422221"/>
    </source>
</evidence>
<protein>
    <submittedName>
        <fullName evidence="3">UpxY family transcription antiterminator</fullName>
    </submittedName>
</protein>
<reference evidence="3 4" key="1">
    <citation type="journal article" date="2019" name="Nat. Med.">
        <title>A library of human gut bacterial isolates paired with longitudinal multiomics data enables mechanistic microbiome research.</title>
        <authorList>
            <person name="Poyet M."/>
            <person name="Groussin M."/>
            <person name="Gibbons S.M."/>
            <person name="Avila-Pacheco J."/>
            <person name="Jiang X."/>
            <person name="Kearney S.M."/>
            <person name="Perrotta A.R."/>
            <person name="Berdy B."/>
            <person name="Zhao S."/>
            <person name="Lieberman T.D."/>
            <person name="Swanson P.K."/>
            <person name="Smith M."/>
            <person name="Roesemann S."/>
            <person name="Alexander J.E."/>
            <person name="Rich S.A."/>
            <person name="Livny J."/>
            <person name="Vlamakis H."/>
            <person name="Clish C."/>
            <person name="Bullock K."/>
            <person name="Deik A."/>
            <person name="Scott J."/>
            <person name="Pierce K.A."/>
            <person name="Xavier R.J."/>
            <person name="Alm E.J."/>
        </authorList>
    </citation>
    <scope>NUCLEOTIDE SEQUENCE [LARGE SCALE GENOMIC DNA]</scope>
    <source>
        <strain evidence="3 4">BIOML-A10</strain>
    </source>
</reference>
<comment type="caution">
    <text evidence="3">The sequence shown here is derived from an EMBL/GenBank/DDBJ whole genome shotgun (WGS) entry which is preliminary data.</text>
</comment>
<feature type="domain" description="NusG-like N-terminal" evidence="2">
    <location>
        <begin position="8"/>
        <end position="103"/>
    </location>
</feature>
<organism evidence="3 4">
    <name type="scientific">Bacteroides salyersiae</name>
    <dbReference type="NCBI Taxonomy" id="291644"/>
    <lineage>
        <taxon>Bacteria</taxon>
        <taxon>Pseudomonadati</taxon>
        <taxon>Bacteroidota</taxon>
        <taxon>Bacteroidia</taxon>
        <taxon>Bacteroidales</taxon>
        <taxon>Bacteroidaceae</taxon>
        <taxon>Bacteroides</taxon>
    </lineage>
</organism>
<dbReference type="Pfam" id="PF02357">
    <property type="entry name" value="NusG"/>
    <property type="match status" value="1"/>
</dbReference>
<proteinExistence type="predicted"/>
<dbReference type="SUPFAM" id="SSF50104">
    <property type="entry name" value="Translation proteins SH3-like domain"/>
    <property type="match status" value="1"/>
</dbReference>
<gene>
    <name evidence="3" type="ORF">F3F73_16580</name>
</gene>
<dbReference type="NCBIfam" id="NF033644">
    <property type="entry name" value="antiterm_UpxY"/>
    <property type="match status" value="1"/>
</dbReference>
<evidence type="ECO:0000313" key="3">
    <source>
        <dbReference type="EMBL" id="KAA3760892.1"/>
    </source>
</evidence>
<dbReference type="InterPro" id="IPR008991">
    <property type="entry name" value="Translation_prot_SH3-like_sf"/>
</dbReference>
<sequence length="184" mass="21280">MVTIDEIAWYPLRITYSQEMKVKEYLDKEHIESFIPMRYVEKECQGKKTRQLVPAIHNLLFIHTCRKKIEEFKRFSLLSSKIRYIMDNNHVPTIVPDKQMMDFIAVAGTLNEHIMYVDPLEIHLKKGERVRVNGGIWEGVVGKFVRIKRGLRVVIAIEGVAAVATASLHPSLVDSIEKKEGFDE</sequence>
<evidence type="ECO:0000256" key="1">
    <source>
        <dbReference type="ARBA" id="ARBA00023163"/>
    </source>
</evidence>
<keyword evidence="1" id="KW-0804">Transcription</keyword>
<accession>A0A7J4XFC4</accession>